<sequence length="158" mass="17607">MNSSSIIKSLLLAVVFAVACSVEVSAQKNIQSAINAIAKDKSVIVNSVTTRNPKNHKIEKTVRTYTINSKALAQRLKDAFMDDEEQADKAIISSDSNQVSFTYYFNKRETMYSATITHGEQITVTYIFRPDGKDNGAVNVMIRRDKLPQMNLPLTAML</sequence>
<reference evidence="2 3" key="1">
    <citation type="submission" date="2019-02" db="EMBL/GenBank/DDBJ databases">
        <title>Isolation and identification of novel species under the genus Muribaculum.</title>
        <authorList>
            <person name="Miyake S."/>
            <person name="Ding Y."/>
            <person name="Low A."/>
            <person name="Soh M."/>
            <person name="Seedorf H."/>
        </authorList>
    </citation>
    <scope>NUCLEOTIDE SEQUENCE [LARGE SCALE GENOMIC DNA]</scope>
    <source>
        <strain evidence="2 3">TLL-A4</strain>
    </source>
</reference>
<proteinExistence type="predicted"/>
<dbReference type="KEGG" id="mgod:E7746_13785"/>
<dbReference type="InterPro" id="IPR032205">
    <property type="entry name" value="DUF5024"/>
</dbReference>
<evidence type="ECO:0000256" key="1">
    <source>
        <dbReference type="SAM" id="SignalP"/>
    </source>
</evidence>
<organism evidence="2 3">
    <name type="scientific">Muribaculum gordoncarteri</name>
    <dbReference type="NCBI Taxonomy" id="2530390"/>
    <lineage>
        <taxon>Bacteria</taxon>
        <taxon>Pseudomonadati</taxon>
        <taxon>Bacteroidota</taxon>
        <taxon>Bacteroidia</taxon>
        <taxon>Bacteroidales</taxon>
        <taxon>Muribaculaceae</taxon>
        <taxon>Muribaculum</taxon>
    </lineage>
</organism>
<accession>A0A4P7VRB5</accession>
<evidence type="ECO:0000313" key="2">
    <source>
        <dbReference type="EMBL" id="QCD36871.1"/>
    </source>
</evidence>
<dbReference type="EMBL" id="CP039393">
    <property type="protein sequence ID" value="QCD36871.1"/>
    <property type="molecule type" value="Genomic_DNA"/>
</dbReference>
<keyword evidence="3" id="KW-1185">Reference proteome</keyword>
<keyword evidence="1" id="KW-0732">Signal</keyword>
<feature type="signal peptide" evidence="1">
    <location>
        <begin position="1"/>
        <end position="26"/>
    </location>
</feature>
<dbReference type="Pfam" id="PF16427">
    <property type="entry name" value="DUF5024"/>
    <property type="match status" value="1"/>
</dbReference>
<feature type="chain" id="PRO_5020370255" evidence="1">
    <location>
        <begin position="27"/>
        <end position="158"/>
    </location>
</feature>
<evidence type="ECO:0000313" key="3">
    <source>
        <dbReference type="Proteomes" id="UP000297031"/>
    </source>
</evidence>
<gene>
    <name evidence="2" type="ORF">E7746_13785</name>
</gene>
<dbReference type="RefSeq" id="WP_136411180.1">
    <property type="nucleotide sequence ID" value="NZ_CANQMU010000002.1"/>
</dbReference>
<dbReference type="AlphaFoldDB" id="A0A4P7VRB5"/>
<name>A0A4P7VRB5_9BACT</name>
<dbReference type="Proteomes" id="UP000297031">
    <property type="component" value="Chromosome"/>
</dbReference>
<protein>
    <submittedName>
        <fullName evidence="2">DUF5024 domain-containing protein</fullName>
    </submittedName>
</protein>